<dbReference type="GO" id="GO:0046100">
    <property type="term" value="P:hypoxanthine metabolic process"/>
    <property type="evidence" value="ECO:0007669"/>
    <property type="project" value="TreeGrafter"/>
</dbReference>
<dbReference type="InterPro" id="IPR029057">
    <property type="entry name" value="PRTase-like"/>
</dbReference>
<organism evidence="18 19">
    <name type="scientific">Pectinatus cerevisiiphilus</name>
    <dbReference type="NCBI Taxonomy" id="86956"/>
    <lineage>
        <taxon>Bacteria</taxon>
        <taxon>Bacillati</taxon>
        <taxon>Bacillota</taxon>
        <taxon>Negativicutes</taxon>
        <taxon>Selenomonadales</taxon>
        <taxon>Selenomonadaceae</taxon>
        <taxon>Pectinatus</taxon>
    </lineage>
</organism>
<dbReference type="Pfam" id="PF00156">
    <property type="entry name" value="Pribosyltran"/>
    <property type="match status" value="1"/>
</dbReference>
<sequence length="178" mass="20186">MHKDLEKILFTQEQIHDRVIKLGKQITDDYAGKEIVTVGILKGAIVFFADLMREIKLPVRFDFMAASSYGASTKTSGTVRILKDIDTDIENKHVIIVEDIIDSGLTLKYLKQNFEHRKAASVKLCAMLNKPDGRRTDIYGDYIGFDVPDEFIVGYGLDYASAYRNLPYIGILKKEIYA</sequence>
<comment type="catalytic activity">
    <reaction evidence="14">
        <text>GMP + diphosphate = guanine + 5-phospho-alpha-D-ribose 1-diphosphate</text>
        <dbReference type="Rhea" id="RHEA:25424"/>
        <dbReference type="ChEBI" id="CHEBI:16235"/>
        <dbReference type="ChEBI" id="CHEBI:33019"/>
        <dbReference type="ChEBI" id="CHEBI:58017"/>
        <dbReference type="ChEBI" id="CHEBI:58115"/>
        <dbReference type="EC" id="2.4.2.8"/>
    </reaction>
    <physiologicalReaction direction="right-to-left" evidence="14">
        <dbReference type="Rhea" id="RHEA:25426"/>
    </physiologicalReaction>
</comment>
<evidence type="ECO:0000259" key="17">
    <source>
        <dbReference type="Pfam" id="PF00156"/>
    </source>
</evidence>
<comment type="subcellular location">
    <subcellularLocation>
        <location evidence="3 16">Cytoplasm</location>
    </subcellularLocation>
</comment>
<dbReference type="GO" id="GO:0052657">
    <property type="term" value="F:guanine phosphoribosyltransferase activity"/>
    <property type="evidence" value="ECO:0007669"/>
    <property type="project" value="UniProtKB-ARBA"/>
</dbReference>
<evidence type="ECO:0000313" key="19">
    <source>
        <dbReference type="Proteomes" id="UP000295188"/>
    </source>
</evidence>
<reference evidence="18 19" key="1">
    <citation type="submission" date="2019-03" db="EMBL/GenBank/DDBJ databases">
        <title>Genomic Encyclopedia of Type Strains, Phase IV (KMG-IV): sequencing the most valuable type-strain genomes for metagenomic binning, comparative biology and taxonomic classification.</title>
        <authorList>
            <person name="Goeker M."/>
        </authorList>
    </citation>
    <scope>NUCLEOTIDE SEQUENCE [LARGE SCALE GENOMIC DNA]</scope>
    <source>
        <strain evidence="18 19">DSM 20467</strain>
    </source>
</reference>
<dbReference type="NCBIfam" id="TIGR01203">
    <property type="entry name" value="HGPRTase"/>
    <property type="match status" value="1"/>
</dbReference>
<dbReference type="GO" id="GO:0032264">
    <property type="term" value="P:IMP salvage"/>
    <property type="evidence" value="ECO:0007669"/>
    <property type="project" value="UniProtKB-UniPathway"/>
</dbReference>
<dbReference type="InterPro" id="IPR005904">
    <property type="entry name" value="Hxn_phspho_trans"/>
</dbReference>
<comment type="caution">
    <text evidence="18">The sequence shown here is derived from an EMBL/GenBank/DDBJ whole genome shotgun (WGS) entry which is preliminary data.</text>
</comment>
<evidence type="ECO:0000256" key="11">
    <source>
        <dbReference type="ARBA" id="ARBA00022726"/>
    </source>
</evidence>
<evidence type="ECO:0000256" key="16">
    <source>
        <dbReference type="RuleBase" id="RU364099"/>
    </source>
</evidence>
<dbReference type="GO" id="GO:0005829">
    <property type="term" value="C:cytosol"/>
    <property type="evidence" value="ECO:0007669"/>
    <property type="project" value="TreeGrafter"/>
</dbReference>
<evidence type="ECO:0000313" key="18">
    <source>
        <dbReference type="EMBL" id="TCS81000.1"/>
    </source>
</evidence>
<dbReference type="Gene3D" id="3.40.50.2020">
    <property type="match status" value="1"/>
</dbReference>
<evidence type="ECO:0000256" key="13">
    <source>
        <dbReference type="ARBA" id="ARBA00022842"/>
    </source>
</evidence>
<dbReference type="PANTHER" id="PTHR43340:SF1">
    <property type="entry name" value="HYPOXANTHINE PHOSPHORIBOSYLTRANSFERASE"/>
    <property type="match status" value="1"/>
</dbReference>
<accession>A0A4R3KD89</accession>
<comment type="cofactor">
    <cofactor evidence="1 16">
        <name>Mg(2+)</name>
        <dbReference type="ChEBI" id="CHEBI:18420"/>
    </cofactor>
</comment>
<name>A0A4R3KD89_9FIRM</name>
<keyword evidence="12 16" id="KW-0547">Nucleotide-binding</keyword>
<dbReference type="GO" id="GO:0000287">
    <property type="term" value="F:magnesium ion binding"/>
    <property type="evidence" value="ECO:0007669"/>
    <property type="project" value="TreeGrafter"/>
</dbReference>
<keyword evidence="9 16" id="KW-0808">Transferase</keyword>
<dbReference type="SUPFAM" id="SSF53271">
    <property type="entry name" value="PRTase-like"/>
    <property type="match status" value="1"/>
</dbReference>
<dbReference type="GO" id="GO:0006178">
    <property type="term" value="P:guanine salvage"/>
    <property type="evidence" value="ECO:0007669"/>
    <property type="project" value="TreeGrafter"/>
</dbReference>
<evidence type="ECO:0000256" key="15">
    <source>
        <dbReference type="ARBA" id="ARBA00049402"/>
    </source>
</evidence>
<dbReference type="EC" id="2.4.2.8" evidence="16"/>
<comment type="pathway">
    <text evidence="4 16">Purine metabolism; IMP biosynthesis via salvage pathway; IMP from hypoxanthine: step 1/1.</text>
</comment>
<dbReference type="GO" id="GO:0006166">
    <property type="term" value="P:purine ribonucleoside salvage"/>
    <property type="evidence" value="ECO:0007669"/>
    <property type="project" value="UniProtKB-KW"/>
</dbReference>
<gene>
    <name evidence="18" type="ORF">EDC37_103170</name>
</gene>
<evidence type="ECO:0000256" key="10">
    <source>
        <dbReference type="ARBA" id="ARBA00022723"/>
    </source>
</evidence>
<keyword evidence="13 16" id="KW-0460">Magnesium</keyword>
<dbReference type="GO" id="GO:0004422">
    <property type="term" value="F:hypoxanthine phosphoribosyltransferase activity"/>
    <property type="evidence" value="ECO:0007669"/>
    <property type="project" value="InterPro"/>
</dbReference>
<dbReference type="OrthoDB" id="9802824at2"/>
<proteinExistence type="inferred from homology"/>
<evidence type="ECO:0000256" key="5">
    <source>
        <dbReference type="ARBA" id="ARBA00004676"/>
    </source>
</evidence>
<evidence type="ECO:0000256" key="1">
    <source>
        <dbReference type="ARBA" id="ARBA00001946"/>
    </source>
</evidence>
<protein>
    <recommendedName>
        <fullName evidence="16">Hypoxanthine phosphoribosyltransferase</fullName>
        <ecNumber evidence="16">2.4.2.8</ecNumber>
    </recommendedName>
</protein>
<keyword evidence="8 16" id="KW-0328">Glycosyltransferase</keyword>
<keyword evidence="7 16" id="KW-0963">Cytoplasm</keyword>
<dbReference type="UniPathway" id="UPA00591">
    <property type="reaction ID" value="UER00648"/>
</dbReference>
<evidence type="ECO:0000256" key="7">
    <source>
        <dbReference type="ARBA" id="ARBA00022490"/>
    </source>
</evidence>
<dbReference type="EMBL" id="SMAA01000003">
    <property type="protein sequence ID" value="TCS81000.1"/>
    <property type="molecule type" value="Genomic_DNA"/>
</dbReference>
<dbReference type="AlphaFoldDB" id="A0A4R3KD89"/>
<dbReference type="InterPro" id="IPR050408">
    <property type="entry name" value="HGPRT"/>
</dbReference>
<evidence type="ECO:0000256" key="6">
    <source>
        <dbReference type="ARBA" id="ARBA00008391"/>
    </source>
</evidence>
<comment type="pathway">
    <text evidence="5">Purine metabolism; GMP biosynthesis via salvage pathway; GMP from guanine: step 1/1.</text>
</comment>
<keyword evidence="19" id="KW-1185">Reference proteome</keyword>
<dbReference type="FunFam" id="3.40.50.2020:FF:000006">
    <property type="entry name" value="Hypoxanthine phosphoribosyltransferase"/>
    <property type="match status" value="1"/>
</dbReference>
<evidence type="ECO:0000256" key="4">
    <source>
        <dbReference type="ARBA" id="ARBA00004669"/>
    </source>
</evidence>
<comment type="catalytic activity">
    <reaction evidence="15">
        <text>IMP + diphosphate = hypoxanthine + 5-phospho-alpha-D-ribose 1-diphosphate</text>
        <dbReference type="Rhea" id="RHEA:17973"/>
        <dbReference type="ChEBI" id="CHEBI:17368"/>
        <dbReference type="ChEBI" id="CHEBI:33019"/>
        <dbReference type="ChEBI" id="CHEBI:58017"/>
        <dbReference type="ChEBI" id="CHEBI:58053"/>
        <dbReference type="EC" id="2.4.2.8"/>
    </reaction>
    <physiologicalReaction direction="right-to-left" evidence="15">
        <dbReference type="Rhea" id="RHEA:17975"/>
    </physiologicalReaction>
</comment>
<keyword evidence="10 16" id="KW-0479">Metal-binding</keyword>
<dbReference type="Proteomes" id="UP000295188">
    <property type="component" value="Unassembled WGS sequence"/>
</dbReference>
<comment type="similarity">
    <text evidence="6 16">Belongs to the purine/pyrimidine phosphoribosyltransferase family.</text>
</comment>
<comment type="function">
    <text evidence="2">Purine salvage pathway enzyme that catalyzes the transfer of the ribosyl-5-phosphate group from 5-phospho-alpha-D-ribose 1-diphosphate (PRPP) to the N9 position of the 6-oxopurines hypoxanthine and guanine to form the corresponding ribonucleotides IMP (inosine 5'-monophosphate) and GMP (guanosine 5'-monophosphate), with the release of PPi.</text>
</comment>
<evidence type="ECO:0000256" key="2">
    <source>
        <dbReference type="ARBA" id="ARBA00002049"/>
    </source>
</evidence>
<keyword evidence="11 16" id="KW-0660">Purine salvage</keyword>
<evidence type="ECO:0000256" key="8">
    <source>
        <dbReference type="ARBA" id="ARBA00022676"/>
    </source>
</evidence>
<dbReference type="RefSeq" id="WP_132547766.1">
    <property type="nucleotide sequence ID" value="NZ_SMAA01000003.1"/>
</dbReference>
<evidence type="ECO:0000256" key="14">
    <source>
        <dbReference type="ARBA" id="ARBA00048811"/>
    </source>
</evidence>
<evidence type="ECO:0000256" key="3">
    <source>
        <dbReference type="ARBA" id="ARBA00004496"/>
    </source>
</evidence>
<evidence type="ECO:0000256" key="9">
    <source>
        <dbReference type="ARBA" id="ARBA00022679"/>
    </source>
</evidence>
<evidence type="ECO:0000256" key="12">
    <source>
        <dbReference type="ARBA" id="ARBA00022741"/>
    </source>
</evidence>
<dbReference type="GO" id="GO:0000166">
    <property type="term" value="F:nucleotide binding"/>
    <property type="evidence" value="ECO:0007669"/>
    <property type="project" value="UniProtKB-KW"/>
</dbReference>
<dbReference type="PANTHER" id="PTHR43340">
    <property type="entry name" value="HYPOXANTHINE-GUANINE PHOSPHORIBOSYLTRANSFERASE"/>
    <property type="match status" value="1"/>
</dbReference>
<dbReference type="GO" id="GO:0032263">
    <property type="term" value="P:GMP salvage"/>
    <property type="evidence" value="ECO:0007669"/>
    <property type="project" value="TreeGrafter"/>
</dbReference>
<dbReference type="InterPro" id="IPR000836">
    <property type="entry name" value="PRTase_dom"/>
</dbReference>
<dbReference type="CDD" id="cd06223">
    <property type="entry name" value="PRTases_typeI"/>
    <property type="match status" value="1"/>
</dbReference>
<feature type="domain" description="Phosphoribosyltransferase" evidence="17">
    <location>
        <begin position="12"/>
        <end position="159"/>
    </location>
</feature>